<proteinExistence type="predicted"/>
<evidence type="ECO:0000313" key="1">
    <source>
        <dbReference type="EMBL" id="EZG58882.1"/>
    </source>
</evidence>
<reference evidence="1" key="1">
    <citation type="submission" date="2013-12" db="EMBL/GenBank/DDBJ databases">
        <authorList>
            <person name="Omoto C.K."/>
            <person name="Sibley D."/>
            <person name="Venepally P."/>
            <person name="Hadjithomas M."/>
            <person name="Karamycheva S."/>
            <person name="Brunk B."/>
            <person name="Roos D."/>
            <person name="Caler E."/>
            <person name="Lorenzi H."/>
        </authorList>
    </citation>
    <scope>NUCLEOTIDE SEQUENCE</scope>
</reference>
<dbReference type="OrthoDB" id="302956at2759"/>
<dbReference type="Gene3D" id="3.40.50.300">
    <property type="entry name" value="P-loop containing nucleotide triphosphate hydrolases"/>
    <property type="match status" value="1"/>
</dbReference>
<dbReference type="InterPro" id="IPR027417">
    <property type="entry name" value="P-loop_NTPase"/>
</dbReference>
<dbReference type="AlphaFoldDB" id="A0A023B567"/>
<comment type="caution">
    <text evidence="1">The sequence shown here is derived from an EMBL/GenBank/DDBJ whole genome shotgun (WGS) entry which is preliminary data.</text>
</comment>
<dbReference type="VEuPathDB" id="CryptoDB:GNI_093680"/>
<dbReference type="PANTHER" id="PTHR32046">
    <property type="entry name" value="G DOMAIN-CONTAINING PROTEIN"/>
    <property type="match status" value="1"/>
</dbReference>
<dbReference type="EMBL" id="AFNH02000700">
    <property type="protein sequence ID" value="EZG58882.1"/>
    <property type="molecule type" value="Genomic_DNA"/>
</dbReference>
<dbReference type="GeneID" id="22913353"/>
<protein>
    <submittedName>
        <fullName evidence="1">Aaa ATPase domain protein</fullName>
    </submittedName>
</protein>
<dbReference type="Proteomes" id="UP000019763">
    <property type="component" value="Unassembled WGS sequence"/>
</dbReference>
<dbReference type="eggNOG" id="ENOG502QQZ0">
    <property type="taxonomic scope" value="Eukaryota"/>
</dbReference>
<accession>A0A023B567</accession>
<organism evidence="1 2">
    <name type="scientific">Gregarina niphandrodes</name>
    <name type="common">Septate eugregarine</name>
    <dbReference type="NCBI Taxonomy" id="110365"/>
    <lineage>
        <taxon>Eukaryota</taxon>
        <taxon>Sar</taxon>
        <taxon>Alveolata</taxon>
        <taxon>Apicomplexa</taxon>
        <taxon>Conoidasida</taxon>
        <taxon>Gregarinasina</taxon>
        <taxon>Eugregarinorida</taxon>
        <taxon>Gregarinidae</taxon>
        <taxon>Gregarina</taxon>
    </lineage>
</organism>
<dbReference type="SUPFAM" id="SSF52540">
    <property type="entry name" value="P-loop containing nucleoside triphosphate hydrolases"/>
    <property type="match status" value="2"/>
</dbReference>
<name>A0A023B567_GRENI</name>
<evidence type="ECO:0000313" key="2">
    <source>
        <dbReference type="Proteomes" id="UP000019763"/>
    </source>
</evidence>
<gene>
    <name evidence="1" type="ORF">GNI_093680</name>
</gene>
<dbReference type="PANTHER" id="PTHR32046:SF11">
    <property type="entry name" value="IMMUNE-ASSOCIATED NUCLEOTIDE-BINDING PROTEIN 10-LIKE"/>
    <property type="match status" value="1"/>
</dbReference>
<dbReference type="RefSeq" id="XP_011130937.1">
    <property type="nucleotide sequence ID" value="XM_011132635.1"/>
</dbReference>
<sequence length="584" mass="67074">MDLTDSEVNILILGPTGVGKSTWINAFINYLTYNSLDDALKHHLRCEVPFAFRAHYVNEQGEFNRIQVSVELEELGQEKCHSATGDSSTQRAFVYQVNIQGCIIRLIDTPGIGDTRGADQDKKNMDDIMKVLGLQARLHGILILLKPNEQRLDYVCRFRIKELLSHLHRDAAKNIAFGFTNTRGTNYSPGDTLPALCELLDDVKVDIKLGKNNVFCFDSESFRYLAAKKKCGVLLGQLNENRSSWEHSVRESNRLLEHFRNIQPYEVRSTVNLHDIRRRIECMANIVIPIGDKIRTTEHEITTDLSQHGTETENEKFPHRMIEVKKFQLVCNHQDCIVKYPGGIIDLNGHMIWGHGKVCDSECGCGYWTLNMVASTRTCSAFGWTGKTSKHPRGWICKTCKHPTGDHRHVDYKLKATKMDLTAREIFMKQKQVAREGKEMLVKDLASELTKLLEVAAEFSMFLKANALITYNDIMVENLDRLVEDEQAGVGRGDNQDKLNCSLSQYRDQYKKCLCPDKEKNGDEPLMLDNQRVMSLMDDLYSLEHYGTRIKESCRKIDEAEQPVNRQKWVVVEWFSKAFEKWRR</sequence>
<keyword evidence="2" id="KW-1185">Reference proteome</keyword>